<dbReference type="Gene3D" id="3.40.1190.20">
    <property type="match status" value="1"/>
</dbReference>
<accession>A0A5C4U5Q4</accession>
<evidence type="ECO:0000256" key="7">
    <source>
        <dbReference type="ARBA" id="ARBA00022777"/>
    </source>
</evidence>
<dbReference type="PRINTS" id="PR01099">
    <property type="entry name" value="HYETHTZKNASE"/>
</dbReference>
<feature type="binding site" evidence="11">
    <location>
        <position position="121"/>
    </location>
    <ligand>
        <name>ATP</name>
        <dbReference type="ChEBI" id="CHEBI:30616"/>
    </ligand>
</feature>
<evidence type="ECO:0000256" key="4">
    <source>
        <dbReference type="ARBA" id="ARBA00022679"/>
    </source>
</evidence>
<evidence type="ECO:0000256" key="5">
    <source>
        <dbReference type="ARBA" id="ARBA00022723"/>
    </source>
</evidence>
<comment type="similarity">
    <text evidence="11">Belongs to the Thz kinase family.</text>
</comment>
<dbReference type="NCBIfam" id="NF006830">
    <property type="entry name" value="PRK09355.1"/>
    <property type="match status" value="1"/>
</dbReference>
<feature type="binding site" evidence="11">
    <location>
        <position position="194"/>
    </location>
    <ligand>
        <name>substrate</name>
    </ligand>
</feature>
<keyword evidence="9 11" id="KW-0460">Magnesium</keyword>
<evidence type="ECO:0000256" key="9">
    <source>
        <dbReference type="ARBA" id="ARBA00022842"/>
    </source>
</evidence>
<reference evidence="12 13" key="1">
    <citation type="submission" date="2019-06" db="EMBL/GenBank/DDBJ databases">
        <authorList>
            <person name="Li J."/>
        </authorList>
    </citation>
    <scope>NUCLEOTIDE SEQUENCE [LARGE SCALE GENOMIC DNA]</scope>
    <source>
        <strain evidence="12 13">LMG 28165</strain>
    </source>
</reference>
<keyword evidence="8 11" id="KW-0067">ATP-binding</keyword>
<dbReference type="Pfam" id="PF02110">
    <property type="entry name" value="HK"/>
    <property type="match status" value="1"/>
</dbReference>
<dbReference type="GO" id="GO:0009228">
    <property type="term" value="P:thiamine biosynthetic process"/>
    <property type="evidence" value="ECO:0007669"/>
    <property type="project" value="UniProtKB-KW"/>
</dbReference>
<evidence type="ECO:0000256" key="6">
    <source>
        <dbReference type="ARBA" id="ARBA00022741"/>
    </source>
</evidence>
<sequence>MSYTYADLAQRVREVAPLTHCLTNSVVPEITANVLLAVGASPAMVNHPEESRIFAGIADALLINVGNITDPDVAAMRAAIEGAQKAGTPWVLDPVAVGGLPVRTEFARSLVSGAYPPAAIRGNASEILGLAGHSGRGRGVDSGDSADDALEAARELASRTGAIVAISGPTDIIVSEHTTTHVRGGHELMPQVIGTGCSLGAVVASYLGVHSDDLALRHAAVVAAHAHCAGAGTRAGADPQVKGPGTFAPVWLDCLVHGPESVEACTIAEGAHD</sequence>
<keyword evidence="13" id="KW-1185">Reference proteome</keyword>
<dbReference type="HAMAP" id="MF_00228">
    <property type="entry name" value="Thz_kinase"/>
    <property type="match status" value="1"/>
</dbReference>
<dbReference type="GO" id="GO:0000287">
    <property type="term" value="F:magnesium ion binding"/>
    <property type="evidence" value="ECO:0007669"/>
    <property type="project" value="UniProtKB-UniRule"/>
</dbReference>
<feature type="binding site" evidence="11">
    <location>
        <position position="167"/>
    </location>
    <ligand>
        <name>ATP</name>
        <dbReference type="ChEBI" id="CHEBI:30616"/>
    </ligand>
</feature>
<dbReference type="InterPro" id="IPR029056">
    <property type="entry name" value="Ribokinase-like"/>
</dbReference>
<dbReference type="GO" id="GO:0004417">
    <property type="term" value="F:hydroxyethylthiazole kinase activity"/>
    <property type="evidence" value="ECO:0007669"/>
    <property type="project" value="UniProtKB-UniRule"/>
</dbReference>
<keyword evidence="5 11" id="KW-0479">Metal-binding</keyword>
<dbReference type="CDD" id="cd01170">
    <property type="entry name" value="THZ_kinase"/>
    <property type="match status" value="1"/>
</dbReference>
<dbReference type="EC" id="2.7.1.50" evidence="11"/>
<dbReference type="AlphaFoldDB" id="A0A5C4U5Q4"/>
<comment type="caution">
    <text evidence="12">The sequence shown here is derived from an EMBL/GenBank/DDBJ whole genome shotgun (WGS) entry which is preliminary data.</text>
</comment>
<evidence type="ECO:0000313" key="13">
    <source>
        <dbReference type="Proteomes" id="UP000312032"/>
    </source>
</evidence>
<proteinExistence type="inferred from homology"/>
<dbReference type="OrthoDB" id="8909021at2"/>
<dbReference type="SUPFAM" id="SSF53613">
    <property type="entry name" value="Ribokinase-like"/>
    <property type="match status" value="1"/>
</dbReference>
<evidence type="ECO:0000256" key="11">
    <source>
        <dbReference type="HAMAP-Rule" id="MF_00228"/>
    </source>
</evidence>
<evidence type="ECO:0000256" key="1">
    <source>
        <dbReference type="ARBA" id="ARBA00001771"/>
    </source>
</evidence>
<dbReference type="GO" id="GO:0009229">
    <property type="term" value="P:thiamine diphosphate biosynthetic process"/>
    <property type="evidence" value="ECO:0007669"/>
    <property type="project" value="UniProtKB-UniRule"/>
</dbReference>
<comment type="cofactor">
    <cofactor evidence="2 11">
        <name>Mg(2+)</name>
        <dbReference type="ChEBI" id="CHEBI:18420"/>
    </cofactor>
</comment>
<gene>
    <name evidence="11 12" type="primary">thiM</name>
    <name evidence="12" type="ORF">FHE74_05155</name>
</gene>
<comment type="catalytic activity">
    <reaction evidence="1 11">
        <text>5-(2-hydroxyethyl)-4-methylthiazole + ATP = 4-methyl-5-(2-phosphooxyethyl)-thiazole + ADP + H(+)</text>
        <dbReference type="Rhea" id="RHEA:24212"/>
        <dbReference type="ChEBI" id="CHEBI:15378"/>
        <dbReference type="ChEBI" id="CHEBI:17957"/>
        <dbReference type="ChEBI" id="CHEBI:30616"/>
        <dbReference type="ChEBI" id="CHEBI:58296"/>
        <dbReference type="ChEBI" id="CHEBI:456216"/>
        <dbReference type="EC" id="2.7.1.50"/>
    </reaction>
</comment>
<dbReference type="Proteomes" id="UP000312032">
    <property type="component" value="Unassembled WGS sequence"/>
</dbReference>
<comment type="function">
    <text evidence="11">Catalyzes the phosphorylation of the hydroxyl group of 4-methyl-5-beta-hydroxyethylthiazole (THZ).</text>
</comment>
<evidence type="ECO:0000256" key="2">
    <source>
        <dbReference type="ARBA" id="ARBA00001946"/>
    </source>
</evidence>
<dbReference type="PIRSF" id="PIRSF000513">
    <property type="entry name" value="Thz_kinase"/>
    <property type="match status" value="1"/>
</dbReference>
<name>A0A5C4U5Q4_9CORY</name>
<dbReference type="EMBL" id="VDHJ01000005">
    <property type="protein sequence ID" value="TNL98590.1"/>
    <property type="molecule type" value="Genomic_DNA"/>
</dbReference>
<keyword evidence="6 11" id="KW-0547">Nucleotide-binding</keyword>
<evidence type="ECO:0000313" key="12">
    <source>
        <dbReference type="EMBL" id="TNL98590.1"/>
    </source>
</evidence>
<comment type="pathway">
    <text evidence="3 11">Cofactor biosynthesis; thiamine diphosphate biosynthesis; 4-methyl-5-(2-phosphoethyl)-thiazole from 5-(2-hydroxyethyl)-4-methylthiazole: step 1/1.</text>
</comment>
<organism evidence="12 13">
    <name type="scientific">Corynebacterium tapiri</name>
    <dbReference type="NCBI Taxonomy" id="1448266"/>
    <lineage>
        <taxon>Bacteria</taxon>
        <taxon>Bacillati</taxon>
        <taxon>Actinomycetota</taxon>
        <taxon>Actinomycetes</taxon>
        <taxon>Mycobacteriales</taxon>
        <taxon>Corynebacteriaceae</taxon>
        <taxon>Corynebacterium</taxon>
    </lineage>
</organism>
<dbReference type="InterPro" id="IPR000417">
    <property type="entry name" value="Hyethyz_kinase"/>
</dbReference>
<protein>
    <recommendedName>
        <fullName evidence="11">Hydroxyethylthiazole kinase</fullName>
        <ecNumber evidence="11">2.7.1.50</ecNumber>
    </recommendedName>
    <alternativeName>
        <fullName evidence="11">4-methyl-5-beta-hydroxyethylthiazole kinase</fullName>
        <shortName evidence="11">TH kinase</shortName>
        <shortName evidence="11">Thz kinase</shortName>
    </alternativeName>
</protein>
<dbReference type="UniPathway" id="UPA00060">
    <property type="reaction ID" value="UER00139"/>
</dbReference>
<keyword evidence="10 11" id="KW-0784">Thiamine biosynthesis</keyword>
<dbReference type="RefSeq" id="WP_139465433.1">
    <property type="nucleotide sequence ID" value="NZ_VDHJ01000005.1"/>
</dbReference>
<keyword evidence="7 11" id="KW-0418">Kinase</keyword>
<feature type="binding site" evidence="11">
    <location>
        <position position="44"/>
    </location>
    <ligand>
        <name>substrate</name>
    </ligand>
</feature>
<evidence type="ECO:0000256" key="10">
    <source>
        <dbReference type="ARBA" id="ARBA00022977"/>
    </source>
</evidence>
<evidence type="ECO:0000256" key="3">
    <source>
        <dbReference type="ARBA" id="ARBA00004868"/>
    </source>
</evidence>
<dbReference type="GO" id="GO:0005524">
    <property type="term" value="F:ATP binding"/>
    <property type="evidence" value="ECO:0007669"/>
    <property type="project" value="UniProtKB-UniRule"/>
</dbReference>
<keyword evidence="4 11" id="KW-0808">Transferase</keyword>
<evidence type="ECO:0000256" key="8">
    <source>
        <dbReference type="ARBA" id="ARBA00022840"/>
    </source>
</evidence>